<evidence type="ECO:0000313" key="3">
    <source>
        <dbReference type="EMBL" id="KKA26636.1"/>
    </source>
</evidence>
<dbReference type="EMBL" id="LAEV01002059">
    <property type="protein sequence ID" value="KKA26636.1"/>
    <property type="molecule type" value="Genomic_DNA"/>
</dbReference>
<feature type="chain" id="PRO_5002482443" evidence="2">
    <location>
        <begin position="25"/>
        <end position="681"/>
    </location>
</feature>
<protein>
    <submittedName>
        <fullName evidence="3">Uncharacterized protein</fullName>
    </submittedName>
</protein>
<name>A0A0F4Z962_9PEZI</name>
<dbReference type="PANTHER" id="PTHR42055:SF1">
    <property type="entry name" value="YALI0E03476P"/>
    <property type="match status" value="1"/>
</dbReference>
<keyword evidence="4" id="KW-1185">Reference proteome</keyword>
<feature type="compositionally biased region" description="Basic and acidic residues" evidence="1">
    <location>
        <begin position="660"/>
        <end position="681"/>
    </location>
</feature>
<evidence type="ECO:0000313" key="4">
    <source>
        <dbReference type="Proteomes" id="UP000033483"/>
    </source>
</evidence>
<dbReference type="AlphaFoldDB" id="A0A0F4Z962"/>
<feature type="region of interest" description="Disordered" evidence="1">
    <location>
        <begin position="620"/>
        <end position="640"/>
    </location>
</feature>
<sequence>MGTRRLPLLLSAVLIFILFSIFVAVPTSPSTLSSVAPAAADGSKASSDAHKFSLPSVPSSFHDVTNALNPFRPPAHAPPRQKNDTDGESSWWADWKWLTPFSSSLTLDDDRSLLPPLKARPPIYCYYDTTTKKDAATKDAESALLLTWRRAWWAKGFLPVILGAPEATGNPMYDNLQRLQLEPDVKTQLMRWLAWDTMGGGILAHYTLLPMGRAEDPLLVYLRRGEYPKMSRYSGLDTGLLVGPTADLTKAIKAVLDSPQLATTKDILQAIPGDIFSVDKTPKAVAYYDAAAIESKYNAVSKAITENRAGGLKKLDELINAHLHQTWQNIFSDGLAVLKPVPEHTSFLVTNAVTLANDLASCSPSPLDAGSCPPNLPNCVPCSDKHRMKLTTPESFVNSSTLYTIGTVPHPYTFATMTHLRDSMDVKWLLTNLQLRDPWLAKVTEKLFDEPASRSSMLVKIKEAIAGDFAPAHSLWLSAEKDAPPDLSWHFGFSIPHSTVEALKNAKPPNMPTLLHDSWSSTKAAAMSEDDDDDDIDAKRSLVKKSEAKTKTVVNEEDSHVDFASKEAAILKKALNIKNSKDANDIKIRNAIEAWNIADMEAWKFARAFLARRTVERKQWETEESKYTHGVGSEEGRKTRWWDNLEDKISDKISSVTSPKADEKNGGKEPKKDEKKESGKI</sequence>
<gene>
    <name evidence="3" type="ORF">TD95_002642</name>
</gene>
<comment type="caution">
    <text evidence="3">The sequence shown here is derived from an EMBL/GenBank/DDBJ whole genome shotgun (WGS) entry which is preliminary data.</text>
</comment>
<dbReference type="Proteomes" id="UP000033483">
    <property type="component" value="Unassembled WGS sequence"/>
</dbReference>
<dbReference type="PANTHER" id="PTHR42055">
    <property type="entry name" value="YALI0E03476P"/>
    <property type="match status" value="1"/>
</dbReference>
<feature type="signal peptide" evidence="2">
    <location>
        <begin position="1"/>
        <end position="24"/>
    </location>
</feature>
<reference evidence="3 4" key="1">
    <citation type="submission" date="2015-03" db="EMBL/GenBank/DDBJ databases">
        <authorList>
            <person name="Radwan O."/>
            <person name="Al-Naeli F.A."/>
            <person name="Rendon G.A."/>
            <person name="Fields C."/>
        </authorList>
    </citation>
    <scope>NUCLEOTIDE SEQUENCE [LARGE SCALE GENOMIC DNA]</scope>
    <source>
        <strain evidence="3">CR-DP1</strain>
    </source>
</reference>
<proteinExistence type="predicted"/>
<dbReference type="OrthoDB" id="5312133at2759"/>
<evidence type="ECO:0000256" key="1">
    <source>
        <dbReference type="SAM" id="MobiDB-lite"/>
    </source>
</evidence>
<feature type="region of interest" description="Disordered" evidence="1">
    <location>
        <begin position="652"/>
        <end position="681"/>
    </location>
</feature>
<organism evidence="3 4">
    <name type="scientific">Thielaviopsis punctulata</name>
    <dbReference type="NCBI Taxonomy" id="72032"/>
    <lineage>
        <taxon>Eukaryota</taxon>
        <taxon>Fungi</taxon>
        <taxon>Dikarya</taxon>
        <taxon>Ascomycota</taxon>
        <taxon>Pezizomycotina</taxon>
        <taxon>Sordariomycetes</taxon>
        <taxon>Hypocreomycetidae</taxon>
        <taxon>Microascales</taxon>
        <taxon>Ceratocystidaceae</taxon>
        <taxon>Thielaviopsis</taxon>
    </lineage>
</organism>
<evidence type="ECO:0000256" key="2">
    <source>
        <dbReference type="SAM" id="SignalP"/>
    </source>
</evidence>
<keyword evidence="2" id="KW-0732">Signal</keyword>
<accession>A0A0F4Z962</accession>